<dbReference type="GO" id="GO:0009289">
    <property type="term" value="C:pilus"/>
    <property type="evidence" value="ECO:0007669"/>
    <property type="project" value="UniProtKB-SubCell"/>
</dbReference>
<dbReference type="Gene3D" id="3.40.50.410">
    <property type="entry name" value="von Willebrand factor, type A domain"/>
    <property type="match status" value="1"/>
</dbReference>
<feature type="region of interest" description="Disordered" evidence="7">
    <location>
        <begin position="1"/>
        <end position="20"/>
    </location>
</feature>
<proteinExistence type="inferred from homology"/>
<feature type="region of interest" description="Disordered" evidence="7">
    <location>
        <begin position="1069"/>
        <end position="1110"/>
    </location>
</feature>
<dbReference type="RefSeq" id="WP_121442279.1">
    <property type="nucleotide sequence ID" value="NZ_RCDA01000002.1"/>
</dbReference>
<name>A0A498C6C7_9GAMM</name>
<evidence type="ECO:0000256" key="5">
    <source>
        <dbReference type="ARBA" id="ARBA00022837"/>
    </source>
</evidence>
<keyword evidence="10" id="KW-1185">Reference proteome</keyword>
<comment type="caution">
    <text evidence="9">The sequence shown here is derived from an EMBL/GenBank/DDBJ whole genome shotgun (WGS) entry which is preliminary data.</text>
</comment>
<evidence type="ECO:0000256" key="7">
    <source>
        <dbReference type="SAM" id="MobiDB-lite"/>
    </source>
</evidence>
<keyword evidence="6" id="KW-0281">Fimbrium</keyword>
<evidence type="ECO:0000256" key="6">
    <source>
        <dbReference type="ARBA" id="ARBA00023263"/>
    </source>
</evidence>
<feature type="compositionally biased region" description="Basic residues" evidence="7">
    <location>
        <begin position="1"/>
        <end position="18"/>
    </location>
</feature>
<evidence type="ECO:0000259" key="8">
    <source>
        <dbReference type="Pfam" id="PF05567"/>
    </source>
</evidence>
<dbReference type="SUPFAM" id="SSF50998">
    <property type="entry name" value="Quinoprotein alcohol dehydrogenase-like"/>
    <property type="match status" value="1"/>
</dbReference>
<evidence type="ECO:0000256" key="4">
    <source>
        <dbReference type="ARBA" id="ARBA00022723"/>
    </source>
</evidence>
<comment type="similarity">
    <text evidence="2">Belongs to the PilY1 family.</text>
</comment>
<reference evidence="9 10" key="1">
    <citation type="submission" date="2018-10" db="EMBL/GenBank/DDBJ databases">
        <title>Genomic Encyclopedia of Type Strains, Phase IV (KMG-IV): sequencing the most valuable type-strain genomes for metagenomic binning, comparative biology and taxonomic classification.</title>
        <authorList>
            <person name="Goeker M."/>
        </authorList>
    </citation>
    <scope>NUCLEOTIDE SEQUENCE [LARGE SCALE GENOMIC DNA]</scope>
    <source>
        <strain evidence="9 10">DSM 12769</strain>
    </source>
</reference>
<dbReference type="OrthoDB" id="7156875at2"/>
<gene>
    <name evidence="9" type="ORF">DFR31_1737</name>
</gene>
<dbReference type="InterPro" id="IPR008707">
    <property type="entry name" value="B-propeller_PilY1"/>
</dbReference>
<keyword evidence="3" id="KW-1029">Fimbrium biogenesis</keyword>
<organism evidence="9 10">
    <name type="scientific">Alkalispirillum mobile</name>
    <dbReference type="NCBI Taxonomy" id="85925"/>
    <lineage>
        <taxon>Bacteria</taxon>
        <taxon>Pseudomonadati</taxon>
        <taxon>Pseudomonadota</taxon>
        <taxon>Gammaproteobacteria</taxon>
        <taxon>Chromatiales</taxon>
        <taxon>Ectothiorhodospiraceae</taxon>
        <taxon>Alkalispirillum</taxon>
    </lineage>
</organism>
<accession>A0A498C6C7</accession>
<protein>
    <submittedName>
        <fullName evidence="9">Type IV pilus assembly protein PilY1</fullName>
    </submittedName>
</protein>
<dbReference type="InterPro" id="IPR015943">
    <property type="entry name" value="WD40/YVTN_repeat-like_dom_sf"/>
</dbReference>
<dbReference type="Proteomes" id="UP000275461">
    <property type="component" value="Unassembled WGS sequence"/>
</dbReference>
<dbReference type="GO" id="GO:0046872">
    <property type="term" value="F:metal ion binding"/>
    <property type="evidence" value="ECO:0007669"/>
    <property type="project" value="UniProtKB-KW"/>
</dbReference>
<dbReference type="Pfam" id="PF05567">
    <property type="entry name" value="T4P_PilY1"/>
    <property type="match status" value="1"/>
</dbReference>
<evidence type="ECO:0000256" key="1">
    <source>
        <dbReference type="ARBA" id="ARBA00004561"/>
    </source>
</evidence>
<dbReference type="EMBL" id="RCDA01000002">
    <property type="protein sequence ID" value="RLK48630.1"/>
    <property type="molecule type" value="Genomic_DNA"/>
</dbReference>
<comment type="subcellular location">
    <subcellularLocation>
        <location evidence="1">Fimbrium</location>
    </subcellularLocation>
</comment>
<feature type="domain" description="PilY1 beta-propeller" evidence="8">
    <location>
        <begin position="621"/>
        <end position="919"/>
    </location>
</feature>
<keyword evidence="5" id="KW-0106">Calcium</keyword>
<evidence type="ECO:0000256" key="2">
    <source>
        <dbReference type="ARBA" id="ARBA00008387"/>
    </source>
</evidence>
<evidence type="ECO:0000313" key="9">
    <source>
        <dbReference type="EMBL" id="RLK48630.1"/>
    </source>
</evidence>
<evidence type="ECO:0000313" key="10">
    <source>
        <dbReference type="Proteomes" id="UP000275461"/>
    </source>
</evidence>
<dbReference type="AlphaFoldDB" id="A0A498C6C7"/>
<evidence type="ECO:0000256" key="3">
    <source>
        <dbReference type="ARBA" id="ARBA00022558"/>
    </source>
</evidence>
<dbReference type="InterPro" id="IPR036465">
    <property type="entry name" value="vWFA_dom_sf"/>
</dbReference>
<dbReference type="InterPro" id="IPR011047">
    <property type="entry name" value="Quinoprotein_ADH-like_sf"/>
</dbReference>
<keyword evidence="4" id="KW-0479">Metal-binding</keyword>
<sequence>MTASHTKHRKRQRQKTGRTAHGLATFTGVAAITFANGALALDIAQTPLFLQESGLPPNILFIPDTSESMQEGLRDGRVALDANCEPGLDMDPEECPAGARNPQSKASIVKRVGLDLIDRYNDQVNMGLLSYQQSPASRRRADFDRGYTVRWRLVERIVDARYSLDKDPSWYRPDYDGSWDSDTKRFRVEHPDPDEDIWIFFNAAVPGYWWRPGDSGDFGIPNDDQTIFLDFTTQTGLLSAGAYQVLTTNLDNIVHQNYLQNFNVPLVDSLRQRGIDSWGDYVPFLPLNQLEWRSTSSPGLGYLHVPIGGLDQDGNPDEAHWEAIEAKLQPQIHDWARDAMTNPDWPLIASGLTPLEGTIQTAQDYFLGRSNNFGPDQGNTGNLTIPESCDVNAAIWVTDGLPSVDADGNELGDSPGTALANARAAIREFHEQTGVDTYIVGFALPPGVSSLPGVGDDPLSGLAEAGGTERAFDATDEASLDAAMSEIFATIVAQATGSASAVSAASSTYQPEETNLLFQATFNSTDWSGDLTGFEFDFNERTYVEVWNASDELPSASTRNIYTYDGNSGVPFRWGNGQGQGISSAQEESLNEDPDLLDYLRGDPTGELRNGGEWRNRPSPLGDFINSNPAYQGPGLRFNYNNIDGYSDFLSDNQNRPEVVYVGGNAGKLHAFDAETGRELFAYIPSQVFDHLPELADPDYSHRFFVDGQQTIAHAQIDGDWRTVLIGTLGAGGKGVYALDVTDPDDFSADNVLWELGPDDLDSIGHVYGEPMVMPDSGENWFVTFSNGYGSSDGSATLIKADLEPHQNIRQWTEEISTGASNGNGLSPVVVASDRNTAYAGDLRGNLWRFDLQDEDSTRLFTARSPGDERQPITAKPALGTHPDGGRIVLFGTGQYLENQDNQIVDSPRVESFYGIRDYSNLSLPVNRNDLYQIDILTEATVANQNVRVTTSGEDFDGSTHDGWVLNLDYPAPRGERVVEPASIVDGRVEFVTLIPSDDPCAGGGTSYLFSLNAATGGRPDRPPFDLTGDGQFDSAEMVYHEGEMVPVSAVNLDRGILAAPTLMLGPDGQRTRLIGGTDAPEDEPITELDAPPTTGDTDGAGPRAWRQLR</sequence>
<dbReference type="Gene3D" id="2.130.10.10">
    <property type="entry name" value="YVTN repeat-like/Quinoprotein amine dehydrogenase"/>
    <property type="match status" value="1"/>
</dbReference>